<dbReference type="PANTHER" id="PTHR24221">
    <property type="entry name" value="ATP-BINDING CASSETTE SUB-FAMILY B"/>
    <property type="match status" value="1"/>
</dbReference>
<dbReference type="OrthoDB" id="6500128at2759"/>
<dbReference type="EMBL" id="CAIX01000009">
    <property type="protein sequence ID" value="CCI40456.1"/>
    <property type="molecule type" value="Genomic_DNA"/>
</dbReference>
<name>A0A024G1P5_9STRA</name>
<dbReference type="GO" id="GO:0016020">
    <property type="term" value="C:membrane"/>
    <property type="evidence" value="ECO:0007669"/>
    <property type="project" value="UniProtKB-SubCell"/>
</dbReference>
<evidence type="ECO:0008006" key="7">
    <source>
        <dbReference type="Google" id="ProtNLM"/>
    </source>
</evidence>
<dbReference type="Gene3D" id="1.20.1560.10">
    <property type="entry name" value="ABC transporter type 1, transmembrane domain"/>
    <property type="match status" value="1"/>
</dbReference>
<protein>
    <recommendedName>
        <fullName evidence="7">ABC transmembrane type-1 domain-containing protein</fullName>
    </recommendedName>
</protein>
<organism evidence="5 6">
    <name type="scientific">Albugo candida</name>
    <dbReference type="NCBI Taxonomy" id="65357"/>
    <lineage>
        <taxon>Eukaryota</taxon>
        <taxon>Sar</taxon>
        <taxon>Stramenopiles</taxon>
        <taxon>Oomycota</taxon>
        <taxon>Peronosporomycetes</taxon>
        <taxon>Albuginales</taxon>
        <taxon>Albuginaceae</taxon>
        <taxon>Albugo</taxon>
    </lineage>
</organism>
<comment type="subcellular location">
    <subcellularLocation>
        <location evidence="1">Membrane</location>
        <topology evidence="1">Multi-pass membrane protein</topology>
    </subcellularLocation>
</comment>
<keyword evidence="4" id="KW-0472">Membrane</keyword>
<evidence type="ECO:0000256" key="2">
    <source>
        <dbReference type="ARBA" id="ARBA00022692"/>
    </source>
</evidence>
<sequence length="210" mass="23361">MNRGVESTNSVVLYLFLSLFPTLDESIVVLVIFAAHFQLASLSFIVLMSLVLSSNKHDNECHDKATDALINYETIRYFTNEKYEVYSHTDVIRKFQTQCVTAQVSLSLLNPSQALVFQMTIFGSLAIAAPYLSELLSIEPDVMDHPHAVDLSVREHRRTHGIPVSFRNVSFQYPRSTGIEIAGEDLAIGSGVRDLTFSFPAGTTTALVEE</sequence>
<dbReference type="STRING" id="65357.A0A024G1P5"/>
<accession>A0A024G1P5</accession>
<evidence type="ECO:0000256" key="1">
    <source>
        <dbReference type="ARBA" id="ARBA00004141"/>
    </source>
</evidence>
<comment type="caution">
    <text evidence="5">The sequence shown here is derived from an EMBL/GenBank/DDBJ whole genome shotgun (WGS) entry which is preliminary data.</text>
</comment>
<keyword evidence="3" id="KW-1133">Transmembrane helix</keyword>
<dbReference type="InterPro" id="IPR039421">
    <property type="entry name" value="Type_1_exporter"/>
</dbReference>
<dbReference type="PANTHER" id="PTHR24221:SF503">
    <property type="entry name" value="MITOCHONDRIAL POTASSIUM CHANNEL ATP-BINDING SUBUNIT"/>
    <property type="match status" value="1"/>
</dbReference>
<gene>
    <name evidence="5" type="ORF">BN9_012400</name>
</gene>
<keyword evidence="2" id="KW-0812">Transmembrane</keyword>
<keyword evidence="6" id="KW-1185">Reference proteome</keyword>
<evidence type="ECO:0000256" key="3">
    <source>
        <dbReference type="ARBA" id="ARBA00022989"/>
    </source>
</evidence>
<evidence type="ECO:0000313" key="6">
    <source>
        <dbReference type="Proteomes" id="UP000053237"/>
    </source>
</evidence>
<reference evidence="5 6" key="1">
    <citation type="submission" date="2012-05" db="EMBL/GenBank/DDBJ databases">
        <title>Recombination and specialization in a pathogen metapopulation.</title>
        <authorList>
            <person name="Gardiner A."/>
            <person name="Kemen E."/>
            <person name="Schultz-Larsen T."/>
            <person name="MacLean D."/>
            <person name="Van Oosterhout C."/>
            <person name="Jones J.D.G."/>
        </authorList>
    </citation>
    <scope>NUCLEOTIDE SEQUENCE [LARGE SCALE GENOMIC DNA]</scope>
    <source>
        <strain evidence="5 6">Ac Nc2</strain>
    </source>
</reference>
<dbReference type="InParanoid" id="A0A024G1P5"/>
<evidence type="ECO:0000256" key="4">
    <source>
        <dbReference type="ARBA" id="ARBA00023136"/>
    </source>
</evidence>
<evidence type="ECO:0000313" key="5">
    <source>
        <dbReference type="EMBL" id="CCI40456.1"/>
    </source>
</evidence>
<dbReference type="GO" id="GO:0005524">
    <property type="term" value="F:ATP binding"/>
    <property type="evidence" value="ECO:0007669"/>
    <property type="project" value="InterPro"/>
</dbReference>
<dbReference type="Proteomes" id="UP000053237">
    <property type="component" value="Unassembled WGS sequence"/>
</dbReference>
<proteinExistence type="predicted"/>
<dbReference type="GO" id="GO:0042626">
    <property type="term" value="F:ATPase-coupled transmembrane transporter activity"/>
    <property type="evidence" value="ECO:0007669"/>
    <property type="project" value="TreeGrafter"/>
</dbReference>
<dbReference type="AlphaFoldDB" id="A0A024G1P5"/>
<dbReference type="SUPFAM" id="SSF90123">
    <property type="entry name" value="ABC transporter transmembrane region"/>
    <property type="match status" value="1"/>
</dbReference>
<dbReference type="InterPro" id="IPR036640">
    <property type="entry name" value="ABC1_TM_sf"/>
</dbReference>